<evidence type="ECO:0000259" key="11">
    <source>
        <dbReference type="Pfam" id="PF13609"/>
    </source>
</evidence>
<keyword evidence="9" id="KW-0472">Membrane</keyword>
<evidence type="ECO:0000256" key="5">
    <source>
        <dbReference type="ARBA" id="ARBA00022692"/>
    </source>
</evidence>
<sequence>MATRSLRILNKTNPQSVFSWCSTASSKRPGRRVARTALRTAVLAAVGVAGQGAWASDSFFNDYFAGIPYVGVNAYSPGVSLYGVVDEAVGFTKGAQTAFVQQSGGQWTSKFGFYGVEDLGGGYRARFNLESGFNASNGQLGTTNTLFNREAWVSIGSRSTGELKFGLQDDVGVPLFVDIFGQVGTVSAVAFLTAWTYDLGPGASYEPARLPNAISYSTPWFGPLNAQVAVSLASQGSTAPTVTTRAIALNYYDGRVFGTLSYLGNYGLNALTTSSYVRTDNFAAGAVYDTGHYVLSAGYSFLAPRLAGDRVASLYTLGGLYRYQRNDFRAELAYRTVAGFSDRSYGITLGYDYNLSQRTALYVRGSMITNTGSTPPYGKYPGEQPTVDYVSTSYTGANGALENYQSPRVVLVGMYHKF</sequence>
<keyword evidence="3" id="KW-0813">Transport</keyword>
<keyword evidence="10" id="KW-0998">Cell outer membrane</keyword>
<evidence type="ECO:0000256" key="1">
    <source>
        <dbReference type="ARBA" id="ARBA00004571"/>
    </source>
</evidence>
<dbReference type="Pfam" id="PF13609">
    <property type="entry name" value="Porin_4"/>
    <property type="match status" value="1"/>
</dbReference>
<dbReference type="GO" id="GO:0006811">
    <property type="term" value="P:monoatomic ion transport"/>
    <property type="evidence" value="ECO:0007669"/>
    <property type="project" value="UniProtKB-KW"/>
</dbReference>
<keyword evidence="4" id="KW-1134">Transmembrane beta strand</keyword>
<dbReference type="GO" id="GO:0046930">
    <property type="term" value="C:pore complex"/>
    <property type="evidence" value="ECO:0007669"/>
    <property type="project" value="UniProtKB-KW"/>
</dbReference>
<evidence type="ECO:0000313" key="13">
    <source>
        <dbReference type="Proteomes" id="UP000183487"/>
    </source>
</evidence>
<keyword evidence="7" id="KW-0406">Ion transport</keyword>
<dbReference type="GO" id="GO:0015288">
    <property type="term" value="F:porin activity"/>
    <property type="evidence" value="ECO:0007669"/>
    <property type="project" value="UniProtKB-KW"/>
</dbReference>
<proteinExistence type="predicted"/>
<dbReference type="Gene3D" id="2.40.160.10">
    <property type="entry name" value="Porin"/>
    <property type="match status" value="1"/>
</dbReference>
<keyword evidence="13" id="KW-1185">Reference proteome</keyword>
<dbReference type="InterPro" id="IPR023614">
    <property type="entry name" value="Porin_dom_sf"/>
</dbReference>
<dbReference type="PANTHER" id="PTHR34501">
    <property type="entry name" value="PROTEIN YDDL-RELATED"/>
    <property type="match status" value="1"/>
</dbReference>
<evidence type="ECO:0000256" key="10">
    <source>
        <dbReference type="ARBA" id="ARBA00023237"/>
    </source>
</evidence>
<comment type="subunit">
    <text evidence="2">Homotrimer.</text>
</comment>
<dbReference type="GO" id="GO:0009279">
    <property type="term" value="C:cell outer membrane"/>
    <property type="evidence" value="ECO:0007669"/>
    <property type="project" value="UniProtKB-SubCell"/>
</dbReference>
<keyword evidence="6" id="KW-0732">Signal</keyword>
<comment type="subcellular location">
    <subcellularLocation>
        <location evidence="1">Cell outer membrane</location>
        <topology evidence="1">Multi-pass membrane protein</topology>
    </subcellularLocation>
</comment>
<protein>
    <submittedName>
        <fullName evidence="12">Outer membrane protein (Porin)</fullName>
    </submittedName>
</protein>
<evidence type="ECO:0000256" key="6">
    <source>
        <dbReference type="ARBA" id="ARBA00022729"/>
    </source>
</evidence>
<reference evidence="13" key="1">
    <citation type="submission" date="2016-10" db="EMBL/GenBank/DDBJ databases">
        <authorList>
            <person name="Varghese N."/>
        </authorList>
    </citation>
    <scope>NUCLEOTIDE SEQUENCE [LARGE SCALE GENOMIC DNA]</scope>
    <source>
        <strain evidence="13">GAS106B</strain>
    </source>
</reference>
<keyword evidence="5" id="KW-0812">Transmembrane</keyword>
<evidence type="ECO:0000256" key="8">
    <source>
        <dbReference type="ARBA" id="ARBA00023114"/>
    </source>
</evidence>
<dbReference type="SUPFAM" id="SSF56935">
    <property type="entry name" value="Porins"/>
    <property type="match status" value="1"/>
</dbReference>
<dbReference type="InterPro" id="IPR050298">
    <property type="entry name" value="Gram-neg_bact_OMP"/>
</dbReference>
<evidence type="ECO:0000313" key="12">
    <source>
        <dbReference type="EMBL" id="SDR49999.1"/>
    </source>
</evidence>
<gene>
    <name evidence="12" type="ORF">SAMN05443245_6555</name>
</gene>
<dbReference type="CDD" id="cd00342">
    <property type="entry name" value="gram_neg_porins"/>
    <property type="match status" value="1"/>
</dbReference>
<keyword evidence="8" id="KW-0626">Porin</keyword>
<evidence type="ECO:0000256" key="2">
    <source>
        <dbReference type="ARBA" id="ARBA00011233"/>
    </source>
</evidence>
<organism evidence="12 13">
    <name type="scientific">Paraburkholderia fungorum</name>
    <dbReference type="NCBI Taxonomy" id="134537"/>
    <lineage>
        <taxon>Bacteria</taxon>
        <taxon>Pseudomonadati</taxon>
        <taxon>Pseudomonadota</taxon>
        <taxon>Betaproteobacteria</taxon>
        <taxon>Burkholderiales</taxon>
        <taxon>Burkholderiaceae</taxon>
        <taxon>Paraburkholderia</taxon>
    </lineage>
</organism>
<accession>A0A1H1JJU7</accession>
<evidence type="ECO:0000256" key="4">
    <source>
        <dbReference type="ARBA" id="ARBA00022452"/>
    </source>
</evidence>
<dbReference type="Proteomes" id="UP000183487">
    <property type="component" value="Unassembled WGS sequence"/>
</dbReference>
<evidence type="ECO:0000256" key="7">
    <source>
        <dbReference type="ARBA" id="ARBA00023065"/>
    </source>
</evidence>
<feature type="domain" description="Porin" evidence="11">
    <location>
        <begin position="58"/>
        <end position="372"/>
    </location>
</feature>
<name>A0A1H1JJU7_9BURK</name>
<evidence type="ECO:0000256" key="9">
    <source>
        <dbReference type="ARBA" id="ARBA00023136"/>
    </source>
</evidence>
<dbReference type="InterPro" id="IPR033900">
    <property type="entry name" value="Gram_neg_porin_domain"/>
</dbReference>
<evidence type="ECO:0000256" key="3">
    <source>
        <dbReference type="ARBA" id="ARBA00022448"/>
    </source>
</evidence>
<dbReference type="PANTHER" id="PTHR34501:SF9">
    <property type="entry name" value="MAJOR OUTER MEMBRANE PROTEIN P.IA"/>
    <property type="match status" value="1"/>
</dbReference>
<dbReference type="AlphaFoldDB" id="A0A1H1JJU7"/>
<dbReference type="EMBL" id="FNKP01000003">
    <property type="protein sequence ID" value="SDR49999.1"/>
    <property type="molecule type" value="Genomic_DNA"/>
</dbReference>